<protein>
    <recommendedName>
        <fullName evidence="4">Lipoprotein</fullName>
    </recommendedName>
</protein>
<evidence type="ECO:0000313" key="2">
    <source>
        <dbReference type="EMBL" id="MBT2188540.1"/>
    </source>
</evidence>
<gene>
    <name evidence="2" type="ORF">KK488_16415</name>
</gene>
<dbReference type="RefSeq" id="WP_214624790.1">
    <property type="nucleotide sequence ID" value="NZ_JAHGAW010000011.1"/>
</dbReference>
<evidence type="ECO:0000256" key="1">
    <source>
        <dbReference type="SAM" id="SignalP"/>
    </source>
</evidence>
<sequence length="120" mass="12790">MRGFLTLLALAPLAACGPTLVPQPALPPPAVGFTPASKPQPTGVIGADARGLKLLFGEPRLDIRDPTVRKLQFANGQCVLDTYLYPPAPDREPLVTLVEARTSAGADMNWNACVRMLRGQ</sequence>
<organism evidence="2 3">
    <name type="scientific">Sphingobium nicotianae</name>
    <dbReference type="NCBI Taxonomy" id="2782607"/>
    <lineage>
        <taxon>Bacteria</taxon>
        <taxon>Pseudomonadati</taxon>
        <taxon>Pseudomonadota</taxon>
        <taxon>Alphaproteobacteria</taxon>
        <taxon>Sphingomonadales</taxon>
        <taxon>Sphingomonadaceae</taxon>
        <taxon>Sphingobium</taxon>
    </lineage>
</organism>
<keyword evidence="3" id="KW-1185">Reference proteome</keyword>
<comment type="caution">
    <text evidence="2">The sequence shown here is derived from an EMBL/GenBank/DDBJ whole genome shotgun (WGS) entry which is preliminary data.</text>
</comment>
<dbReference type="Proteomes" id="UP001138757">
    <property type="component" value="Unassembled WGS sequence"/>
</dbReference>
<feature type="signal peptide" evidence="1">
    <location>
        <begin position="1"/>
        <end position="17"/>
    </location>
</feature>
<dbReference type="AlphaFoldDB" id="A0A9X1DEN2"/>
<reference evidence="2" key="1">
    <citation type="submission" date="2021-05" db="EMBL/GenBank/DDBJ databases">
        <title>Genome of Sphingobium sp. strain.</title>
        <authorList>
            <person name="Fan R."/>
        </authorList>
    </citation>
    <scope>NUCLEOTIDE SEQUENCE</scope>
    <source>
        <strain evidence="2">H33</strain>
    </source>
</reference>
<feature type="chain" id="PRO_5040869903" description="Lipoprotein" evidence="1">
    <location>
        <begin position="18"/>
        <end position="120"/>
    </location>
</feature>
<accession>A0A9X1DEN2</accession>
<proteinExistence type="predicted"/>
<keyword evidence="1" id="KW-0732">Signal</keyword>
<name>A0A9X1DEN2_9SPHN</name>
<dbReference type="EMBL" id="JAHGAW010000011">
    <property type="protein sequence ID" value="MBT2188540.1"/>
    <property type="molecule type" value="Genomic_DNA"/>
</dbReference>
<evidence type="ECO:0000313" key="3">
    <source>
        <dbReference type="Proteomes" id="UP001138757"/>
    </source>
</evidence>
<evidence type="ECO:0008006" key="4">
    <source>
        <dbReference type="Google" id="ProtNLM"/>
    </source>
</evidence>